<gene>
    <name evidence="12" type="primary">RXFP1_2</name>
    <name evidence="12" type="ORF">SK128_015444</name>
</gene>
<dbReference type="EMBL" id="JAXCGZ010011409">
    <property type="protein sequence ID" value="KAK7074926.1"/>
    <property type="molecule type" value="Genomic_DNA"/>
</dbReference>
<evidence type="ECO:0000256" key="2">
    <source>
        <dbReference type="ARBA" id="ARBA00010663"/>
    </source>
</evidence>
<evidence type="ECO:0000256" key="8">
    <source>
        <dbReference type="RuleBase" id="RU000688"/>
    </source>
</evidence>
<keyword evidence="13" id="KW-1185">Reference proteome</keyword>
<evidence type="ECO:0000256" key="10">
    <source>
        <dbReference type="SAM" id="Phobius"/>
    </source>
</evidence>
<accession>A0AAN8WYY3</accession>
<reference evidence="12 13" key="1">
    <citation type="submission" date="2023-11" db="EMBL/GenBank/DDBJ databases">
        <title>Halocaridina rubra genome assembly.</title>
        <authorList>
            <person name="Smith C."/>
        </authorList>
    </citation>
    <scope>NUCLEOTIDE SEQUENCE [LARGE SCALE GENOMIC DNA]</scope>
    <source>
        <strain evidence="12">EP-1</strain>
        <tissue evidence="12">Whole</tissue>
    </source>
</reference>
<feature type="domain" description="G-protein coupled receptors family 1 profile" evidence="11">
    <location>
        <begin position="89"/>
        <end position="263"/>
    </location>
</feature>
<keyword evidence="6 10" id="KW-1133">Transmembrane helix</keyword>
<dbReference type="PRINTS" id="PR00237">
    <property type="entry name" value="GPCRRHODOPSN"/>
</dbReference>
<comment type="caution">
    <text evidence="12">The sequence shown here is derived from an EMBL/GenBank/DDBJ whole genome shotgun (WGS) entry which is preliminary data.</text>
</comment>
<evidence type="ECO:0000256" key="7">
    <source>
        <dbReference type="ARBA" id="ARBA00023136"/>
    </source>
</evidence>
<keyword evidence="8" id="KW-0807">Transducer</keyword>
<keyword evidence="9" id="KW-0175">Coiled coil</keyword>
<dbReference type="PANTHER" id="PTHR24372">
    <property type="entry name" value="GLYCOPROTEIN HORMONE RECEPTOR"/>
    <property type="match status" value="1"/>
</dbReference>
<name>A0AAN8WYY3_HALRR</name>
<keyword evidence="4 8" id="KW-0812">Transmembrane</keyword>
<evidence type="ECO:0000256" key="6">
    <source>
        <dbReference type="ARBA" id="ARBA00022989"/>
    </source>
</evidence>
<feature type="transmembrane region" description="Helical" evidence="10">
    <location>
        <begin position="218"/>
        <end position="243"/>
    </location>
</feature>
<dbReference type="PROSITE" id="PS50262">
    <property type="entry name" value="G_PROTEIN_RECEP_F1_2"/>
    <property type="match status" value="1"/>
</dbReference>
<organism evidence="12 13">
    <name type="scientific">Halocaridina rubra</name>
    <name type="common">Hawaiian red shrimp</name>
    <dbReference type="NCBI Taxonomy" id="373956"/>
    <lineage>
        <taxon>Eukaryota</taxon>
        <taxon>Metazoa</taxon>
        <taxon>Ecdysozoa</taxon>
        <taxon>Arthropoda</taxon>
        <taxon>Crustacea</taxon>
        <taxon>Multicrustacea</taxon>
        <taxon>Malacostraca</taxon>
        <taxon>Eumalacostraca</taxon>
        <taxon>Eucarida</taxon>
        <taxon>Decapoda</taxon>
        <taxon>Pleocyemata</taxon>
        <taxon>Caridea</taxon>
        <taxon>Atyoidea</taxon>
        <taxon>Atyidae</taxon>
        <taxon>Halocaridina</taxon>
    </lineage>
</organism>
<keyword evidence="8 12" id="KW-0675">Receptor</keyword>
<comment type="similarity">
    <text evidence="2 8">Belongs to the G-protein coupled receptor 1 family.</text>
</comment>
<dbReference type="Gene3D" id="1.20.1070.10">
    <property type="entry name" value="Rhodopsin 7-helix transmembrane proteins"/>
    <property type="match status" value="1"/>
</dbReference>
<dbReference type="AlphaFoldDB" id="A0AAN8WYY3"/>
<dbReference type="InterPro" id="IPR000276">
    <property type="entry name" value="GPCR_Rhodpsn"/>
</dbReference>
<feature type="transmembrane region" description="Helical" evidence="10">
    <location>
        <begin position="173"/>
        <end position="197"/>
    </location>
</feature>
<keyword evidence="7 10" id="KW-0472">Membrane</keyword>
<keyword evidence="8" id="KW-0297">G-protein coupled receptor</keyword>
<evidence type="ECO:0000256" key="9">
    <source>
        <dbReference type="SAM" id="Coils"/>
    </source>
</evidence>
<evidence type="ECO:0000313" key="12">
    <source>
        <dbReference type="EMBL" id="KAK7074926.1"/>
    </source>
</evidence>
<dbReference type="PANTHER" id="PTHR24372:SF80">
    <property type="entry name" value="FI21465P1-RELATED"/>
    <property type="match status" value="1"/>
</dbReference>
<dbReference type="GO" id="GO:0005886">
    <property type="term" value="C:plasma membrane"/>
    <property type="evidence" value="ECO:0007669"/>
    <property type="project" value="TreeGrafter"/>
</dbReference>
<dbReference type="GO" id="GO:0009755">
    <property type="term" value="P:hormone-mediated signaling pathway"/>
    <property type="evidence" value="ECO:0007669"/>
    <property type="project" value="TreeGrafter"/>
</dbReference>
<dbReference type="GO" id="GO:0007189">
    <property type="term" value="P:adenylate cyclase-activating G protein-coupled receptor signaling pathway"/>
    <property type="evidence" value="ECO:0007669"/>
    <property type="project" value="TreeGrafter"/>
</dbReference>
<proteinExistence type="inferred from homology"/>
<feature type="coiled-coil region" evidence="9">
    <location>
        <begin position="45"/>
        <end position="72"/>
    </location>
</feature>
<dbReference type="Pfam" id="PF00001">
    <property type="entry name" value="7tm_1"/>
    <property type="match status" value="1"/>
</dbReference>
<dbReference type="GO" id="GO:0008528">
    <property type="term" value="F:G protein-coupled peptide receptor activity"/>
    <property type="evidence" value="ECO:0007669"/>
    <property type="project" value="TreeGrafter"/>
</dbReference>
<evidence type="ECO:0000256" key="5">
    <source>
        <dbReference type="ARBA" id="ARBA00022737"/>
    </source>
</evidence>
<sequence>MAAKDVQFRSQYHEHAYYWMSSWQCTFTGVLAVTSAEKDEITAWNVQIKENIEKFRKEFQELNMEHDAMKTSFADALKGNVAVKEAAKVSVLILSFMSVERWLCITWPLGAPKLSSGRAKLALGFIWAIGFIIATAPVIYYSTNSSNKQGGGFYGTNGLCFPLHLDDPWVPGWLYSAIIFVGLNQLGVVMILISYTWMFCSIRHTRANTPLALGDREFAIRFFFIVFTDCVCWIPIIVLRVMALSEFIIPRKSFLGYTSKRLL</sequence>
<evidence type="ECO:0000313" key="13">
    <source>
        <dbReference type="Proteomes" id="UP001381693"/>
    </source>
</evidence>
<dbReference type="SUPFAM" id="SSF81321">
    <property type="entry name" value="Family A G protein-coupled receptor-like"/>
    <property type="match status" value="1"/>
</dbReference>
<comment type="subcellular location">
    <subcellularLocation>
        <location evidence="1">Membrane</location>
    </subcellularLocation>
</comment>
<evidence type="ECO:0000259" key="11">
    <source>
        <dbReference type="PROSITE" id="PS50262"/>
    </source>
</evidence>
<evidence type="ECO:0000256" key="3">
    <source>
        <dbReference type="ARBA" id="ARBA00022614"/>
    </source>
</evidence>
<evidence type="ECO:0000256" key="4">
    <source>
        <dbReference type="ARBA" id="ARBA00022692"/>
    </source>
</evidence>
<keyword evidence="5" id="KW-0677">Repeat</keyword>
<dbReference type="PROSITE" id="PS00237">
    <property type="entry name" value="G_PROTEIN_RECEP_F1_1"/>
    <property type="match status" value="1"/>
</dbReference>
<dbReference type="InterPro" id="IPR017452">
    <property type="entry name" value="GPCR_Rhodpsn_7TM"/>
</dbReference>
<protein>
    <submittedName>
        <fullName evidence="12">7 transmembrane receptor (Rhodopsin)</fullName>
    </submittedName>
</protein>
<evidence type="ECO:0000256" key="1">
    <source>
        <dbReference type="ARBA" id="ARBA00004370"/>
    </source>
</evidence>
<feature type="transmembrane region" description="Helical" evidence="10">
    <location>
        <begin position="121"/>
        <end position="141"/>
    </location>
</feature>
<keyword evidence="3" id="KW-0433">Leucine-rich repeat</keyword>
<dbReference type="Proteomes" id="UP001381693">
    <property type="component" value="Unassembled WGS sequence"/>
</dbReference>